<organism evidence="1 2">
    <name type="scientific">Vulgatibacter incomptus</name>
    <dbReference type="NCBI Taxonomy" id="1391653"/>
    <lineage>
        <taxon>Bacteria</taxon>
        <taxon>Pseudomonadati</taxon>
        <taxon>Myxococcota</taxon>
        <taxon>Myxococcia</taxon>
        <taxon>Myxococcales</taxon>
        <taxon>Cystobacterineae</taxon>
        <taxon>Vulgatibacteraceae</taxon>
        <taxon>Vulgatibacter</taxon>
    </lineage>
</organism>
<protein>
    <submittedName>
        <fullName evidence="1">Uncharacterized protein</fullName>
    </submittedName>
</protein>
<keyword evidence="2" id="KW-1185">Reference proteome</keyword>
<dbReference type="STRING" id="1391653.AKJ08_2719"/>
<dbReference type="EMBL" id="CP012332">
    <property type="protein sequence ID" value="AKU92332.1"/>
    <property type="molecule type" value="Genomic_DNA"/>
</dbReference>
<gene>
    <name evidence="1" type="ORF">AKJ08_2719</name>
</gene>
<dbReference type="AlphaFoldDB" id="A0A0K1PFP9"/>
<evidence type="ECO:0000313" key="1">
    <source>
        <dbReference type="EMBL" id="AKU92332.1"/>
    </source>
</evidence>
<dbReference type="KEGG" id="vin:AKJ08_2719"/>
<proteinExistence type="predicted"/>
<reference evidence="1 2" key="1">
    <citation type="submission" date="2015-08" db="EMBL/GenBank/DDBJ databases">
        <authorList>
            <person name="Babu N.S."/>
            <person name="Beckwith C.J."/>
            <person name="Beseler K.G."/>
            <person name="Brison A."/>
            <person name="Carone J.V."/>
            <person name="Caskin T.P."/>
            <person name="Diamond M."/>
            <person name="Durham M.E."/>
            <person name="Foxe J.M."/>
            <person name="Go M."/>
            <person name="Henderson B.A."/>
            <person name="Jones I.B."/>
            <person name="McGettigan J.A."/>
            <person name="Micheletti S.J."/>
            <person name="Nasrallah M.E."/>
            <person name="Ortiz D."/>
            <person name="Piller C.R."/>
            <person name="Privatt S.R."/>
            <person name="Schneider S.L."/>
            <person name="Sharp S."/>
            <person name="Smith T.C."/>
            <person name="Stanton J.D."/>
            <person name="Ullery H.E."/>
            <person name="Wilson R.J."/>
            <person name="Serrano M.G."/>
            <person name="Buck G."/>
            <person name="Lee V."/>
            <person name="Wang Y."/>
            <person name="Carvalho R."/>
            <person name="Voegtly L."/>
            <person name="Shi R."/>
            <person name="Duckworth R."/>
            <person name="Johnson A."/>
            <person name="Loviza R."/>
            <person name="Walstead R."/>
            <person name="Shah Z."/>
            <person name="Kiflezghi M."/>
            <person name="Wade K."/>
            <person name="Ball S.L."/>
            <person name="Bradley K.W."/>
            <person name="Asai D.J."/>
            <person name="Bowman C.A."/>
            <person name="Russell D.A."/>
            <person name="Pope W.H."/>
            <person name="Jacobs-Sera D."/>
            <person name="Hendrix R.W."/>
            <person name="Hatfull G.F."/>
        </authorList>
    </citation>
    <scope>NUCLEOTIDE SEQUENCE [LARGE SCALE GENOMIC DNA]</scope>
    <source>
        <strain evidence="1 2">DSM 27710</strain>
    </source>
</reference>
<name>A0A0K1PFP9_9BACT</name>
<dbReference type="Proteomes" id="UP000055590">
    <property type="component" value="Chromosome"/>
</dbReference>
<sequence length="49" mass="4421">MEESETPIRTGWGGASAGGGGVFGGGGGCGVAGFGVGSARAICFGTGLG</sequence>
<evidence type="ECO:0000313" key="2">
    <source>
        <dbReference type="Proteomes" id="UP000055590"/>
    </source>
</evidence>
<accession>A0A0K1PFP9</accession>